<keyword evidence="1" id="KW-0812">Transmembrane</keyword>
<feature type="transmembrane region" description="Helical" evidence="1">
    <location>
        <begin position="6"/>
        <end position="21"/>
    </location>
</feature>
<dbReference type="AlphaFoldDB" id="A0A2S4LSK4"/>
<feature type="transmembrane region" description="Helical" evidence="1">
    <location>
        <begin position="33"/>
        <end position="51"/>
    </location>
</feature>
<evidence type="ECO:0000313" key="3">
    <source>
        <dbReference type="Proteomes" id="UP000237381"/>
    </source>
</evidence>
<protein>
    <submittedName>
        <fullName evidence="2">Uncharacterized protein</fullName>
    </submittedName>
</protein>
<accession>A0A2S4LSK4</accession>
<organism evidence="2 3">
    <name type="scientific">Paraburkholderia eburnea</name>
    <dbReference type="NCBI Taxonomy" id="1189126"/>
    <lineage>
        <taxon>Bacteria</taxon>
        <taxon>Pseudomonadati</taxon>
        <taxon>Pseudomonadota</taxon>
        <taxon>Betaproteobacteria</taxon>
        <taxon>Burkholderiales</taxon>
        <taxon>Burkholderiaceae</taxon>
        <taxon>Paraburkholderia</taxon>
    </lineage>
</organism>
<dbReference type="EMBL" id="PQGA01000033">
    <property type="protein sequence ID" value="POR45446.1"/>
    <property type="molecule type" value="Genomic_DNA"/>
</dbReference>
<keyword evidence="3" id="KW-1185">Reference proteome</keyword>
<comment type="caution">
    <text evidence="2">The sequence shown here is derived from an EMBL/GenBank/DDBJ whole genome shotgun (WGS) entry which is preliminary data.</text>
</comment>
<dbReference type="RefSeq" id="WP_103707805.1">
    <property type="nucleotide sequence ID" value="NZ_PQGA01000033.1"/>
</dbReference>
<keyword evidence="1" id="KW-1133">Transmembrane helix</keyword>
<sequence length="87" mass="8970">MGWPGIVVLGLAIGFAGWLLHPQRRAAGPAGRALVLAIVAALAGAALAKAAGRATGLFYDGELLEWPVCTAVAFVFVVVSMALRARR</sequence>
<evidence type="ECO:0000313" key="2">
    <source>
        <dbReference type="EMBL" id="POR45446.1"/>
    </source>
</evidence>
<reference evidence="2 3" key="1">
    <citation type="submission" date="2018-01" db="EMBL/GenBank/DDBJ databases">
        <title>Genomic Encyclopedia of Type Strains, Phase III (KMG-III): the genomes of soil and plant-associated and newly described type strains.</title>
        <authorList>
            <person name="Whitman W."/>
        </authorList>
    </citation>
    <scope>NUCLEOTIDE SEQUENCE [LARGE SCALE GENOMIC DNA]</scope>
    <source>
        <strain evidence="2 3">JCM 18070</strain>
    </source>
</reference>
<dbReference type="Proteomes" id="UP000237381">
    <property type="component" value="Unassembled WGS sequence"/>
</dbReference>
<proteinExistence type="predicted"/>
<feature type="transmembrane region" description="Helical" evidence="1">
    <location>
        <begin position="63"/>
        <end position="83"/>
    </location>
</feature>
<evidence type="ECO:0000256" key="1">
    <source>
        <dbReference type="SAM" id="Phobius"/>
    </source>
</evidence>
<gene>
    <name evidence="2" type="ORF">B0G62_13328</name>
</gene>
<keyword evidence="1" id="KW-0472">Membrane</keyword>
<name>A0A2S4LSK4_9BURK</name>